<evidence type="ECO:0000313" key="2">
    <source>
        <dbReference type="EMBL" id="KHJ93397.1"/>
    </source>
</evidence>
<keyword evidence="1" id="KW-0812">Transmembrane</keyword>
<gene>
    <name evidence="2" type="ORF">OESDEN_06694</name>
</gene>
<keyword evidence="1" id="KW-1133">Transmembrane helix</keyword>
<accession>A0A0B1TC27</accession>
<sequence>MDLKKGFGPTIEPFTRVMYALTGVTFFTHIAGCFLMTLNRYTAACHSLKHKSVQFLPTLAGFLRYQRRRILHIFYSKDMTFYGFLSRFGP</sequence>
<evidence type="ECO:0000313" key="3">
    <source>
        <dbReference type="Proteomes" id="UP000053660"/>
    </source>
</evidence>
<organism evidence="2 3">
    <name type="scientific">Oesophagostomum dentatum</name>
    <name type="common">Nodular worm</name>
    <dbReference type="NCBI Taxonomy" id="61180"/>
    <lineage>
        <taxon>Eukaryota</taxon>
        <taxon>Metazoa</taxon>
        <taxon>Ecdysozoa</taxon>
        <taxon>Nematoda</taxon>
        <taxon>Chromadorea</taxon>
        <taxon>Rhabditida</taxon>
        <taxon>Rhabditina</taxon>
        <taxon>Rhabditomorpha</taxon>
        <taxon>Strongyloidea</taxon>
        <taxon>Strongylidae</taxon>
        <taxon>Oesophagostomum</taxon>
    </lineage>
</organism>
<dbReference type="EMBL" id="KN550789">
    <property type="protein sequence ID" value="KHJ93397.1"/>
    <property type="molecule type" value="Genomic_DNA"/>
</dbReference>
<dbReference type="AlphaFoldDB" id="A0A0B1TC27"/>
<dbReference type="OrthoDB" id="5855582at2759"/>
<evidence type="ECO:0000256" key="1">
    <source>
        <dbReference type="SAM" id="Phobius"/>
    </source>
</evidence>
<reference evidence="2 3" key="1">
    <citation type="submission" date="2014-03" db="EMBL/GenBank/DDBJ databases">
        <title>Draft genome of the hookworm Oesophagostomum dentatum.</title>
        <authorList>
            <person name="Mitreva M."/>
        </authorList>
    </citation>
    <scope>NUCLEOTIDE SEQUENCE [LARGE SCALE GENOMIC DNA]</scope>
    <source>
        <strain evidence="2 3">OD-Hann</strain>
    </source>
</reference>
<feature type="transmembrane region" description="Helical" evidence="1">
    <location>
        <begin position="17"/>
        <end position="38"/>
    </location>
</feature>
<dbReference type="Proteomes" id="UP000053660">
    <property type="component" value="Unassembled WGS sequence"/>
</dbReference>
<keyword evidence="1" id="KW-0472">Membrane</keyword>
<proteinExistence type="predicted"/>
<name>A0A0B1TC27_OESDE</name>
<protein>
    <submittedName>
        <fullName evidence="2">Uncharacterized protein</fullName>
    </submittedName>
</protein>
<keyword evidence="3" id="KW-1185">Reference proteome</keyword>